<accession>A0A6M5YHR8</accession>
<dbReference type="Proteomes" id="UP000503447">
    <property type="component" value="Chromosome"/>
</dbReference>
<dbReference type="KEGG" id="ftj:FTUN_1104"/>
<gene>
    <name evidence="1" type="ORF">FTUN_1104</name>
</gene>
<sequence length="85" mass="9671">MEDQDVEQFLHSLTRAVPLRFVRREGGQVLLLGAKEVPLNLLVELAQKWLDSAPNGVRQADAARTLARAAYKRVWQTPEQHWPPS</sequence>
<proteinExistence type="predicted"/>
<dbReference type="AlphaFoldDB" id="A0A6M5YHR8"/>
<evidence type="ECO:0000313" key="1">
    <source>
        <dbReference type="EMBL" id="QJW93597.1"/>
    </source>
</evidence>
<protein>
    <submittedName>
        <fullName evidence="1">Uncharacterized protein</fullName>
    </submittedName>
</protein>
<evidence type="ECO:0000313" key="2">
    <source>
        <dbReference type="Proteomes" id="UP000503447"/>
    </source>
</evidence>
<name>A0A6M5YHR8_9BACT</name>
<organism evidence="1 2">
    <name type="scientific">Frigoriglobus tundricola</name>
    <dbReference type="NCBI Taxonomy" id="2774151"/>
    <lineage>
        <taxon>Bacteria</taxon>
        <taxon>Pseudomonadati</taxon>
        <taxon>Planctomycetota</taxon>
        <taxon>Planctomycetia</taxon>
        <taxon>Gemmatales</taxon>
        <taxon>Gemmataceae</taxon>
        <taxon>Frigoriglobus</taxon>
    </lineage>
</organism>
<reference evidence="2" key="1">
    <citation type="submission" date="2020-05" db="EMBL/GenBank/DDBJ databases">
        <title>Frigoriglobus tundricola gen. nov., sp. nov., a psychrotolerant cellulolytic planctomycete of the family Gemmataceae with two divergent copies of 16S rRNA gene.</title>
        <authorList>
            <person name="Kulichevskaya I.S."/>
            <person name="Ivanova A.A."/>
            <person name="Naumoff D.G."/>
            <person name="Beletsky A.V."/>
            <person name="Rijpstra W.I.C."/>
            <person name="Sinninghe Damste J.S."/>
            <person name="Mardanov A.V."/>
            <person name="Ravin N.V."/>
            <person name="Dedysh S.N."/>
        </authorList>
    </citation>
    <scope>NUCLEOTIDE SEQUENCE [LARGE SCALE GENOMIC DNA]</scope>
    <source>
        <strain evidence="2">PL17</strain>
    </source>
</reference>
<keyword evidence="2" id="KW-1185">Reference proteome</keyword>
<dbReference type="EMBL" id="CP053452">
    <property type="protein sequence ID" value="QJW93597.1"/>
    <property type="molecule type" value="Genomic_DNA"/>
</dbReference>
<dbReference type="RefSeq" id="WP_171469761.1">
    <property type="nucleotide sequence ID" value="NZ_CP053452.2"/>
</dbReference>